<feature type="region of interest" description="Disordered" evidence="1">
    <location>
        <begin position="14"/>
        <end position="90"/>
    </location>
</feature>
<protein>
    <submittedName>
        <fullName evidence="2">Uncharacterized protein</fullName>
    </submittedName>
</protein>
<sequence length="575" mass="64441">MAEQLLAMVKSIAEDRESTKTGDVLCGHTGSEPNTQVSEHTDPEDTPSNGMPPELAFDELPLDFDDFPDHATHFAAGGSESEPQSVTSQDHGVNQDYIQNHADALDPGFPQAFLSTLLNDERPSMRASTATDDDYQEMVATCEEHDAAKTMEGVHVSAEMTSDQGTVKIGDGGGYMHDSDQHILKESMAATARYVAEYMNLLAALIVQLVRLTMSHLLSPIFLGEFGKLTFWILFTVYAVPWALRTHTVQTVVRNVVCETPVIGYVARLEGMECPGANVTQALTMYANAQDTWQQLQGPVLELLPLSSLFTLAHNRLEDASFVVRYGRYPGCGRTADAIESYAANVSSMGWRLEKYFHNITLVTEIMAINLDRAVSIMREDAEAGLLQRLIATTAKPDINVALAGHINYAEEALSSLYHEGQTYPEFMENLHKSWKLVEHLRQQDMHSVETELEDSRRARQTWFVFPRRPPSPREERFEAALVILQHLKDVYSDDARKSIQQLTLHLKNILLDLDAAQEVMLTAGRYVTNKTHVEHLQYRLAGLWGMSIALRQRHTQFSTDLIQDIKRGRGTEHQ</sequence>
<comment type="caution">
    <text evidence="2">The sequence shown here is derived from an EMBL/GenBank/DDBJ whole genome shotgun (WGS) entry which is preliminary data.</text>
</comment>
<evidence type="ECO:0000313" key="2">
    <source>
        <dbReference type="EMBL" id="KAI1610411.1"/>
    </source>
</evidence>
<evidence type="ECO:0000313" key="3">
    <source>
        <dbReference type="Proteomes" id="UP001203852"/>
    </source>
</evidence>
<proteinExistence type="predicted"/>
<dbReference type="AlphaFoldDB" id="A0AAN6DQJ9"/>
<organism evidence="2 3">
    <name type="scientific">Exophiala viscosa</name>
    <dbReference type="NCBI Taxonomy" id="2486360"/>
    <lineage>
        <taxon>Eukaryota</taxon>
        <taxon>Fungi</taxon>
        <taxon>Dikarya</taxon>
        <taxon>Ascomycota</taxon>
        <taxon>Pezizomycotina</taxon>
        <taxon>Eurotiomycetes</taxon>
        <taxon>Chaetothyriomycetidae</taxon>
        <taxon>Chaetothyriales</taxon>
        <taxon>Herpotrichiellaceae</taxon>
        <taxon>Exophiala</taxon>
    </lineage>
</organism>
<keyword evidence="3" id="KW-1185">Reference proteome</keyword>
<feature type="compositionally biased region" description="Acidic residues" evidence="1">
    <location>
        <begin position="56"/>
        <end position="66"/>
    </location>
</feature>
<accession>A0AAN6DQJ9</accession>
<name>A0AAN6DQJ9_9EURO</name>
<gene>
    <name evidence="2" type="ORF">EDD36DRAFT_325276</name>
</gene>
<reference evidence="2" key="1">
    <citation type="journal article" date="2022" name="bioRxiv">
        <title>Deciphering the potential niche of two novel black yeast fungi from a biological soil crust based on their genomes, phenotypes, and melanin regulation.</title>
        <authorList>
            <consortium name="DOE Joint Genome Institute"/>
            <person name="Carr E.C."/>
            <person name="Barton Q."/>
            <person name="Grambo S."/>
            <person name="Sullivan M."/>
            <person name="Renfro C.M."/>
            <person name="Kuo A."/>
            <person name="Pangilinan J."/>
            <person name="Lipzen A."/>
            <person name="Keymanesh K."/>
            <person name="Savage E."/>
            <person name="Barry K."/>
            <person name="Grigoriev I.V."/>
            <person name="Riekhof W.R."/>
            <person name="Harris S.S."/>
        </authorList>
    </citation>
    <scope>NUCLEOTIDE SEQUENCE</scope>
    <source>
        <strain evidence="2">JF 03-4F</strain>
    </source>
</reference>
<dbReference type="Proteomes" id="UP001203852">
    <property type="component" value="Unassembled WGS sequence"/>
</dbReference>
<evidence type="ECO:0000256" key="1">
    <source>
        <dbReference type="SAM" id="MobiDB-lite"/>
    </source>
</evidence>
<dbReference type="EMBL" id="MU404358">
    <property type="protein sequence ID" value="KAI1610411.1"/>
    <property type="molecule type" value="Genomic_DNA"/>
</dbReference>
<feature type="compositionally biased region" description="Polar residues" evidence="1">
    <location>
        <begin position="81"/>
        <end position="90"/>
    </location>
</feature>